<dbReference type="Pfam" id="PF00175">
    <property type="entry name" value="NAD_binding_1"/>
    <property type="match status" value="1"/>
</dbReference>
<evidence type="ECO:0000256" key="11">
    <source>
        <dbReference type="HAMAP-Rule" id="MF_01211"/>
    </source>
</evidence>
<evidence type="ECO:0000256" key="5">
    <source>
        <dbReference type="ARBA" id="ARBA00022723"/>
    </source>
</evidence>
<dbReference type="KEGG" id="gaz:Pan241w_35250"/>
<evidence type="ECO:0000256" key="9">
    <source>
        <dbReference type="ARBA" id="ARBA00023004"/>
    </source>
</evidence>
<protein>
    <recommendedName>
        <fullName evidence="11">Dihydroorotate dehydrogenase B (NAD(+)), electron transfer subunit</fullName>
    </recommendedName>
    <alternativeName>
        <fullName evidence="11">Dihydroorotate oxidase B, electron transfer subunit</fullName>
    </alternativeName>
</protein>
<keyword evidence="6 11" id="KW-0274">FAD</keyword>
<keyword evidence="2 11" id="KW-0813">Transport</keyword>
<keyword evidence="10 11" id="KW-0411">Iron-sulfur</keyword>
<comment type="function">
    <text evidence="11">Responsible for channeling the electrons from the oxidation of dihydroorotate from the FMN redox center in the PyrD type B subunit to the ultimate electron acceptor NAD(+).</text>
</comment>
<dbReference type="Gene3D" id="3.40.50.80">
    <property type="entry name" value="Nucleotide-binding domain of ferredoxin-NADP reductase (FNR) module"/>
    <property type="match status" value="1"/>
</dbReference>
<dbReference type="Proteomes" id="UP000317171">
    <property type="component" value="Chromosome"/>
</dbReference>
<gene>
    <name evidence="11 14" type="primary">pyrK</name>
    <name evidence="14" type="ORF">Pan241w_35250</name>
</gene>
<keyword evidence="9 11" id="KW-0408">Iron</keyword>
<feature type="domain" description="FAD-binding FR-type" evidence="13">
    <location>
        <begin position="13"/>
        <end position="117"/>
    </location>
</feature>
<dbReference type="GO" id="GO:0016491">
    <property type="term" value="F:oxidoreductase activity"/>
    <property type="evidence" value="ECO:0007669"/>
    <property type="project" value="InterPro"/>
</dbReference>
<feature type="binding site" evidence="11 12">
    <location>
        <position position="257"/>
    </location>
    <ligand>
        <name>[2Fe-2S] cluster</name>
        <dbReference type="ChEBI" id="CHEBI:190135"/>
    </ligand>
</feature>
<dbReference type="AlphaFoldDB" id="A0A517RHS5"/>
<comment type="similarity">
    <text evidence="1 11">Belongs to the PyrK family.</text>
</comment>
<dbReference type="Pfam" id="PF10418">
    <property type="entry name" value="DHODB_Fe-S_bind"/>
    <property type="match status" value="1"/>
</dbReference>
<dbReference type="InterPro" id="IPR050353">
    <property type="entry name" value="PyrK_electron_transfer"/>
</dbReference>
<dbReference type="InterPro" id="IPR012165">
    <property type="entry name" value="Cyt_c3_hydrogenase_gsu"/>
</dbReference>
<dbReference type="InterPro" id="IPR017927">
    <property type="entry name" value="FAD-bd_FR_type"/>
</dbReference>
<dbReference type="PANTHER" id="PTHR43513:SF3">
    <property type="entry name" value="DIHYDROOROTATE DEHYDROGENASE B (NAD(+)), ELECTRON TRANSFER SUBUNIT-RELATED"/>
    <property type="match status" value="1"/>
</dbReference>
<dbReference type="InterPro" id="IPR017938">
    <property type="entry name" value="Riboflavin_synthase-like_b-brl"/>
</dbReference>
<keyword evidence="8 11" id="KW-0249">Electron transport</keyword>
<dbReference type="GO" id="GO:0044205">
    <property type="term" value="P:'de novo' UMP biosynthetic process"/>
    <property type="evidence" value="ECO:0007669"/>
    <property type="project" value="UniProtKB-UniRule"/>
</dbReference>
<evidence type="ECO:0000313" key="14">
    <source>
        <dbReference type="EMBL" id="QDT43425.1"/>
    </source>
</evidence>
<dbReference type="PANTHER" id="PTHR43513">
    <property type="entry name" value="DIHYDROOROTATE DEHYDROGENASE B (NAD(+)), ELECTRON TRANSFER SUBUNIT"/>
    <property type="match status" value="1"/>
</dbReference>
<keyword evidence="4 11" id="KW-0001">2Fe-2S</keyword>
<dbReference type="InterPro" id="IPR023455">
    <property type="entry name" value="Dihydroorotate_DHASE_ETsu"/>
</dbReference>
<sequence length="290" mass="31911">MTTVSEFSDCASPQYLSATVVEQEQMARDTYRLRLECPPIADVILPGQFFMVREPGVNDPLLGRPFALYDTYLDDSGTPVGFDFGYVVVGKLTARMTHWQPGDQVEIWGPLGNGFPQPGSGSLVMVAGGIGQTPFLATAREALKQREYGQPRRTLNTFPDQVSLLYGARSKEYLAGLDDFRLDGLDVEVATDDGSFGHHGYVTELLQKRIDSSAPPATIFCCGPEPMMEAVSQMALKAKISCWLSLETPMACGFGACFSCVAKVRINEEEWDYRRTCVEGPVFNAETLVF</sequence>
<dbReference type="SUPFAM" id="SSF52343">
    <property type="entry name" value="Ferredoxin reductase-like, C-terminal NADP-linked domain"/>
    <property type="match status" value="1"/>
</dbReference>
<evidence type="ECO:0000259" key="13">
    <source>
        <dbReference type="PROSITE" id="PS51384"/>
    </source>
</evidence>
<evidence type="ECO:0000256" key="8">
    <source>
        <dbReference type="ARBA" id="ARBA00022982"/>
    </source>
</evidence>
<evidence type="ECO:0000256" key="3">
    <source>
        <dbReference type="ARBA" id="ARBA00022630"/>
    </source>
</evidence>
<evidence type="ECO:0000256" key="7">
    <source>
        <dbReference type="ARBA" id="ARBA00022975"/>
    </source>
</evidence>
<dbReference type="GO" id="GO:0050660">
    <property type="term" value="F:flavin adenine dinucleotide binding"/>
    <property type="evidence" value="ECO:0007669"/>
    <property type="project" value="InterPro"/>
</dbReference>
<evidence type="ECO:0000256" key="4">
    <source>
        <dbReference type="ARBA" id="ARBA00022714"/>
    </source>
</evidence>
<name>A0A517RHS5_9PLAN</name>
<dbReference type="SUPFAM" id="SSF63380">
    <property type="entry name" value="Riboflavin synthase domain-like"/>
    <property type="match status" value="1"/>
</dbReference>
<dbReference type="HAMAP" id="MF_01211">
    <property type="entry name" value="DHODB_Fe_S_bind"/>
    <property type="match status" value="1"/>
</dbReference>
<dbReference type="PRINTS" id="PR00406">
    <property type="entry name" value="CYTB5RDTASE"/>
</dbReference>
<dbReference type="GO" id="GO:0009055">
    <property type="term" value="F:electron transfer activity"/>
    <property type="evidence" value="ECO:0007669"/>
    <property type="project" value="UniProtKB-UniRule"/>
</dbReference>
<organism evidence="14 15">
    <name type="scientific">Gimesia alba</name>
    <dbReference type="NCBI Taxonomy" id="2527973"/>
    <lineage>
        <taxon>Bacteria</taxon>
        <taxon>Pseudomonadati</taxon>
        <taxon>Planctomycetota</taxon>
        <taxon>Planctomycetia</taxon>
        <taxon>Planctomycetales</taxon>
        <taxon>Planctomycetaceae</taxon>
        <taxon>Gimesia</taxon>
    </lineage>
</organism>
<dbReference type="CDD" id="cd06218">
    <property type="entry name" value="DHOD_e_trans"/>
    <property type="match status" value="1"/>
</dbReference>
<dbReference type="EMBL" id="CP036269">
    <property type="protein sequence ID" value="QDT43425.1"/>
    <property type="molecule type" value="Genomic_DNA"/>
</dbReference>
<dbReference type="UniPathway" id="UPA00070">
    <property type="reaction ID" value="UER00945"/>
</dbReference>
<keyword evidence="7 11" id="KW-0665">Pyrimidine biosynthesis</keyword>
<comment type="cofactor">
    <cofactor evidence="11">
        <name>[2Fe-2S] cluster</name>
        <dbReference type="ChEBI" id="CHEBI:190135"/>
    </cofactor>
    <text evidence="11">Binds 1 [2Fe-2S] cluster per subunit.</text>
</comment>
<dbReference type="InterPro" id="IPR037117">
    <property type="entry name" value="Dihydroorotate_DH_ele_sf"/>
</dbReference>
<dbReference type="PIRSF" id="PIRSF006816">
    <property type="entry name" value="Cyc3_hyd_g"/>
    <property type="match status" value="1"/>
</dbReference>
<dbReference type="GO" id="GO:0051537">
    <property type="term" value="F:2 iron, 2 sulfur cluster binding"/>
    <property type="evidence" value="ECO:0007669"/>
    <property type="project" value="UniProtKB-KW"/>
</dbReference>
<feature type="binding site" evidence="11 12">
    <location>
        <position position="252"/>
    </location>
    <ligand>
        <name>[2Fe-2S] cluster</name>
        <dbReference type="ChEBI" id="CHEBI:190135"/>
    </ligand>
</feature>
<evidence type="ECO:0000256" key="2">
    <source>
        <dbReference type="ARBA" id="ARBA00022448"/>
    </source>
</evidence>
<evidence type="ECO:0000256" key="6">
    <source>
        <dbReference type="ARBA" id="ARBA00022827"/>
    </source>
</evidence>
<evidence type="ECO:0000256" key="1">
    <source>
        <dbReference type="ARBA" id="ARBA00006422"/>
    </source>
</evidence>
<evidence type="ECO:0000313" key="15">
    <source>
        <dbReference type="Proteomes" id="UP000317171"/>
    </source>
</evidence>
<dbReference type="InterPro" id="IPR019480">
    <property type="entry name" value="Dihydroorotate_DH_Fe-S-bd"/>
</dbReference>
<proteinExistence type="inferred from homology"/>
<comment type="pathway">
    <text evidence="11">Pyrimidine metabolism; UMP biosynthesis via de novo pathway; orotate from (S)-dihydroorotate (NAD(+) route): step 1/1.</text>
</comment>
<dbReference type="Gene3D" id="2.40.30.10">
    <property type="entry name" value="Translation factors"/>
    <property type="match status" value="1"/>
</dbReference>
<comment type="caution">
    <text evidence="11">Lacks conserved residue(s) required for the propagation of feature annotation.</text>
</comment>
<comment type="subunit">
    <text evidence="11">Heterotetramer of 2 PyrK and 2 PyrD type B subunits.</text>
</comment>
<dbReference type="RefSeq" id="WP_145218099.1">
    <property type="nucleotide sequence ID" value="NZ_CP036269.1"/>
</dbReference>
<dbReference type="InterPro" id="IPR001433">
    <property type="entry name" value="OxRdtase_FAD/NAD-bd"/>
</dbReference>
<dbReference type="Gene3D" id="2.10.240.10">
    <property type="entry name" value="Dihydroorotate dehydrogenase, electron transfer subunit"/>
    <property type="match status" value="1"/>
</dbReference>
<dbReference type="OrthoDB" id="9789468at2"/>
<evidence type="ECO:0000256" key="12">
    <source>
        <dbReference type="PIRSR" id="PIRSR006816-2"/>
    </source>
</evidence>
<accession>A0A517RHS5</accession>
<keyword evidence="3 11" id="KW-0285">Flavoprotein</keyword>
<dbReference type="PROSITE" id="PS51384">
    <property type="entry name" value="FAD_FR"/>
    <property type="match status" value="1"/>
</dbReference>
<feature type="binding site" evidence="11 12">
    <location>
        <position position="260"/>
    </location>
    <ligand>
        <name>[2Fe-2S] cluster</name>
        <dbReference type="ChEBI" id="CHEBI:190135"/>
    </ligand>
</feature>
<evidence type="ECO:0000256" key="10">
    <source>
        <dbReference type="ARBA" id="ARBA00023014"/>
    </source>
</evidence>
<keyword evidence="15" id="KW-1185">Reference proteome</keyword>
<feature type="binding site" evidence="11 12">
    <location>
        <position position="277"/>
    </location>
    <ligand>
        <name>[2Fe-2S] cluster</name>
        <dbReference type="ChEBI" id="CHEBI:190135"/>
    </ligand>
</feature>
<comment type="cofactor">
    <cofactor evidence="12">
        <name>[2Fe-2S] cluster</name>
        <dbReference type="ChEBI" id="CHEBI:190135"/>
    </cofactor>
    <text evidence="12">Binds 1 [2Fe-2S] cluster per subunit.</text>
</comment>
<reference evidence="14 15" key="1">
    <citation type="submission" date="2019-02" db="EMBL/GenBank/DDBJ databases">
        <title>Deep-cultivation of Planctomycetes and their phenomic and genomic characterization uncovers novel biology.</title>
        <authorList>
            <person name="Wiegand S."/>
            <person name="Jogler M."/>
            <person name="Boedeker C."/>
            <person name="Pinto D."/>
            <person name="Vollmers J."/>
            <person name="Rivas-Marin E."/>
            <person name="Kohn T."/>
            <person name="Peeters S.H."/>
            <person name="Heuer A."/>
            <person name="Rast P."/>
            <person name="Oberbeckmann S."/>
            <person name="Bunk B."/>
            <person name="Jeske O."/>
            <person name="Meyerdierks A."/>
            <person name="Storesund J.E."/>
            <person name="Kallscheuer N."/>
            <person name="Luecker S."/>
            <person name="Lage O.M."/>
            <person name="Pohl T."/>
            <person name="Merkel B.J."/>
            <person name="Hornburger P."/>
            <person name="Mueller R.-W."/>
            <person name="Bruemmer F."/>
            <person name="Labrenz M."/>
            <person name="Spormann A.M."/>
            <person name="Op den Camp H."/>
            <person name="Overmann J."/>
            <person name="Amann R."/>
            <person name="Jetten M.S.M."/>
            <person name="Mascher T."/>
            <person name="Medema M.H."/>
            <person name="Devos D.P."/>
            <person name="Kaster A.-K."/>
            <person name="Ovreas L."/>
            <person name="Rohde M."/>
            <person name="Galperin M.Y."/>
            <person name="Jogler C."/>
        </authorList>
    </citation>
    <scope>NUCLEOTIDE SEQUENCE [LARGE SCALE GENOMIC DNA]</scope>
    <source>
        <strain evidence="14 15">Pan241w</strain>
    </source>
</reference>
<comment type="cofactor">
    <cofactor evidence="11">
        <name>FAD</name>
        <dbReference type="ChEBI" id="CHEBI:57692"/>
    </cofactor>
    <text evidence="11">Binds 1 FAD per subunit.</text>
</comment>
<dbReference type="InterPro" id="IPR039261">
    <property type="entry name" value="FNR_nucleotide-bd"/>
</dbReference>
<dbReference type="GO" id="GO:0046872">
    <property type="term" value="F:metal ion binding"/>
    <property type="evidence" value="ECO:0007669"/>
    <property type="project" value="UniProtKB-KW"/>
</dbReference>
<keyword evidence="5 11" id="KW-0479">Metal-binding</keyword>